<gene>
    <name evidence="8" type="ORF">AFUS01_LOCUS21353</name>
</gene>
<comment type="caution">
    <text evidence="8">The sequence shown here is derived from an EMBL/GenBank/DDBJ whole genome shotgun (WGS) entry which is preliminary data.</text>
</comment>
<proteinExistence type="inferred from homology"/>
<comment type="similarity">
    <text evidence="2">Belongs to the fl(2)d family.</text>
</comment>
<dbReference type="EMBL" id="CAJVCH010239282">
    <property type="protein sequence ID" value="CAG7732872.1"/>
    <property type="molecule type" value="Genomic_DNA"/>
</dbReference>
<comment type="subcellular location">
    <subcellularLocation>
        <location evidence="1">Nucleus</location>
    </subcellularLocation>
</comment>
<feature type="region of interest" description="Disordered" evidence="7">
    <location>
        <begin position="365"/>
        <end position="407"/>
    </location>
</feature>
<keyword evidence="5" id="KW-0539">Nucleus</keyword>
<dbReference type="GO" id="GO:0008380">
    <property type="term" value="P:RNA splicing"/>
    <property type="evidence" value="ECO:0007669"/>
    <property type="project" value="UniProtKB-KW"/>
</dbReference>
<sequence length="407" mass="45564">MVENKPLSPSTESGQGFTGGSINLSVPLVDENSSPAQPTFVGDVTRQDSFEVDIDHGPYDHLPKDKDRPVLNDLELAESSREKLLDMYHQLQKYIDGLQNKHYDEVSILRESEEKLRGQQLEASRRENVLVMRLTMKEHEMQEYAAQLNELKSMMVPSTGALRSTLLDPAVNLLIQRMKKELEDTKKKLEDTQNDLNAWKFTPDSNTGKRLMAKCRMLYQENEELGKMITSGRLAKLETDLALQKSLTEEMRKAQAEMDDVVLELDEDIDGMQSTICFWQEQLKNQQQQNIQIDESKAIPIRTRHPHSTSDPVSNGPKFQNIPVELEEENESMDSAPAPEKFSAEGAVANLSFIESFAADKARVRTPDPNIDSANASGTVQNNSATSLNASSSMDGISEGDDDDEGS</sequence>
<evidence type="ECO:0000256" key="1">
    <source>
        <dbReference type="ARBA" id="ARBA00004123"/>
    </source>
</evidence>
<dbReference type="InterPro" id="IPR033757">
    <property type="entry name" value="WTAP"/>
</dbReference>
<dbReference type="GO" id="GO:0005634">
    <property type="term" value="C:nucleus"/>
    <property type="evidence" value="ECO:0007669"/>
    <property type="project" value="UniProtKB-SubCell"/>
</dbReference>
<feature type="compositionally biased region" description="Polar residues" evidence="7">
    <location>
        <begin position="372"/>
        <end position="381"/>
    </location>
</feature>
<evidence type="ECO:0000256" key="3">
    <source>
        <dbReference type="ARBA" id="ARBA00022664"/>
    </source>
</evidence>
<dbReference type="Proteomes" id="UP000708208">
    <property type="component" value="Unassembled WGS sequence"/>
</dbReference>
<dbReference type="GO" id="GO:0016556">
    <property type="term" value="P:mRNA modification"/>
    <property type="evidence" value="ECO:0007669"/>
    <property type="project" value="InterPro"/>
</dbReference>
<dbReference type="GO" id="GO:0006397">
    <property type="term" value="P:mRNA processing"/>
    <property type="evidence" value="ECO:0007669"/>
    <property type="project" value="UniProtKB-KW"/>
</dbReference>
<evidence type="ECO:0000256" key="5">
    <source>
        <dbReference type="ARBA" id="ARBA00023242"/>
    </source>
</evidence>
<evidence type="ECO:0000256" key="7">
    <source>
        <dbReference type="SAM" id="MobiDB-lite"/>
    </source>
</evidence>
<feature type="compositionally biased region" description="Polar residues" evidence="7">
    <location>
        <begin position="7"/>
        <end position="24"/>
    </location>
</feature>
<evidence type="ECO:0000313" key="8">
    <source>
        <dbReference type="EMBL" id="CAG7732872.1"/>
    </source>
</evidence>
<keyword evidence="3" id="KW-0507">mRNA processing</keyword>
<feature type="coiled-coil region" evidence="6">
    <location>
        <begin position="134"/>
        <end position="202"/>
    </location>
</feature>
<keyword evidence="6" id="KW-0175">Coiled coil</keyword>
<feature type="compositionally biased region" description="Low complexity" evidence="7">
    <location>
        <begin position="382"/>
        <end position="397"/>
    </location>
</feature>
<keyword evidence="9" id="KW-1185">Reference proteome</keyword>
<dbReference type="GO" id="GO:0000381">
    <property type="term" value="P:regulation of alternative mRNA splicing, via spliceosome"/>
    <property type="evidence" value="ECO:0007669"/>
    <property type="project" value="InterPro"/>
</dbReference>
<protein>
    <recommendedName>
        <fullName evidence="10">Pre-mRNA-splicing regulator WTAP</fullName>
    </recommendedName>
</protein>
<evidence type="ECO:0000256" key="2">
    <source>
        <dbReference type="ARBA" id="ARBA00010313"/>
    </source>
</evidence>
<reference evidence="8" key="1">
    <citation type="submission" date="2021-06" db="EMBL/GenBank/DDBJ databases">
        <authorList>
            <person name="Hodson N. C."/>
            <person name="Mongue J. A."/>
            <person name="Jaron S. K."/>
        </authorList>
    </citation>
    <scope>NUCLEOTIDE SEQUENCE</scope>
</reference>
<accession>A0A8J2PB20</accession>
<evidence type="ECO:0000313" key="9">
    <source>
        <dbReference type="Proteomes" id="UP000708208"/>
    </source>
</evidence>
<dbReference type="PANTHER" id="PTHR15217">
    <property type="entry name" value="WILMS' TUMOR 1-ASSOCIATING PROTEIN"/>
    <property type="match status" value="1"/>
</dbReference>
<dbReference type="OrthoDB" id="3366661at2759"/>
<evidence type="ECO:0000256" key="6">
    <source>
        <dbReference type="SAM" id="Coils"/>
    </source>
</evidence>
<dbReference type="AlphaFoldDB" id="A0A8J2PB20"/>
<evidence type="ECO:0008006" key="10">
    <source>
        <dbReference type="Google" id="ProtNLM"/>
    </source>
</evidence>
<dbReference type="PANTHER" id="PTHR15217:SF0">
    <property type="entry name" value="PRE-MRNA-SPLICING REGULATOR WTAP"/>
    <property type="match status" value="1"/>
</dbReference>
<name>A0A8J2PB20_9HEXA</name>
<organism evidence="8 9">
    <name type="scientific">Allacma fusca</name>
    <dbReference type="NCBI Taxonomy" id="39272"/>
    <lineage>
        <taxon>Eukaryota</taxon>
        <taxon>Metazoa</taxon>
        <taxon>Ecdysozoa</taxon>
        <taxon>Arthropoda</taxon>
        <taxon>Hexapoda</taxon>
        <taxon>Collembola</taxon>
        <taxon>Symphypleona</taxon>
        <taxon>Sminthuridae</taxon>
        <taxon>Allacma</taxon>
    </lineage>
</organism>
<dbReference type="Pfam" id="PF17098">
    <property type="entry name" value="Wtap"/>
    <property type="match status" value="1"/>
</dbReference>
<keyword evidence="4" id="KW-0508">mRNA splicing</keyword>
<feature type="region of interest" description="Disordered" evidence="7">
    <location>
        <begin position="1"/>
        <end position="41"/>
    </location>
</feature>
<feature type="compositionally biased region" description="Acidic residues" evidence="7">
    <location>
        <begin position="398"/>
        <end position="407"/>
    </location>
</feature>
<evidence type="ECO:0000256" key="4">
    <source>
        <dbReference type="ARBA" id="ARBA00023187"/>
    </source>
</evidence>